<evidence type="ECO:0000256" key="2">
    <source>
        <dbReference type="SAM" id="Phobius"/>
    </source>
</evidence>
<dbReference type="AlphaFoldDB" id="A0A1Y2F8Y9"/>
<evidence type="ECO:0000256" key="1">
    <source>
        <dbReference type="SAM" id="MobiDB-lite"/>
    </source>
</evidence>
<feature type="region of interest" description="Disordered" evidence="1">
    <location>
        <begin position="119"/>
        <end position="164"/>
    </location>
</feature>
<proteinExistence type="predicted"/>
<comment type="caution">
    <text evidence="3">The sequence shown here is derived from an EMBL/GenBank/DDBJ whole genome shotgun (WGS) entry which is preliminary data.</text>
</comment>
<dbReference type="InterPro" id="IPR020999">
    <property type="entry name" value="Chitin_synth_reg_RCR"/>
</dbReference>
<feature type="transmembrane region" description="Helical" evidence="2">
    <location>
        <begin position="20"/>
        <end position="41"/>
    </location>
</feature>
<name>A0A1Y2F8Y9_PROLT</name>
<evidence type="ECO:0000313" key="3">
    <source>
        <dbReference type="EMBL" id="ORY80333.1"/>
    </source>
</evidence>
<protein>
    <recommendedName>
        <fullName evidence="5">Chitin synthesis regulation, resistance to congo red-domain-containing protein</fullName>
    </recommendedName>
</protein>
<accession>A0A1Y2F8Y9</accession>
<evidence type="ECO:0000313" key="4">
    <source>
        <dbReference type="Proteomes" id="UP000193685"/>
    </source>
</evidence>
<dbReference type="GeneID" id="63786190"/>
<keyword evidence="2" id="KW-1133">Transmembrane helix</keyword>
<sequence>MYIDKRQFSYGWYDNGSGYYWKEWVIFALILVAVLCFILTARAMGRRRINQGLALQTWHKWLFPARLRNGPPYAPATTAGVVSYHSAVGGPTRFGNGSGIAPPPPSYDPYATNLPAYQPITKGNGDHPEYEMVYTTQPVQADHGRPSSSGAPPPHIPSQPPMTR</sequence>
<reference evidence="3 4" key="1">
    <citation type="submission" date="2016-07" db="EMBL/GenBank/DDBJ databases">
        <title>Pervasive Adenine N6-methylation of Active Genes in Fungi.</title>
        <authorList>
            <consortium name="DOE Joint Genome Institute"/>
            <person name="Mondo S.J."/>
            <person name="Dannebaum R.O."/>
            <person name="Kuo R.C."/>
            <person name="Labutti K."/>
            <person name="Haridas S."/>
            <person name="Kuo A."/>
            <person name="Salamov A."/>
            <person name="Ahrendt S.R."/>
            <person name="Lipzen A."/>
            <person name="Sullivan W."/>
            <person name="Andreopoulos W.B."/>
            <person name="Clum A."/>
            <person name="Lindquist E."/>
            <person name="Daum C."/>
            <person name="Ramamoorthy G.K."/>
            <person name="Gryganskyi A."/>
            <person name="Culley D."/>
            <person name="Magnuson J.K."/>
            <person name="James T.Y."/>
            <person name="O'Malley M.A."/>
            <person name="Stajich J.E."/>
            <person name="Spatafora J.W."/>
            <person name="Visel A."/>
            <person name="Grigoriev I.V."/>
        </authorList>
    </citation>
    <scope>NUCLEOTIDE SEQUENCE [LARGE SCALE GENOMIC DNA]</scope>
    <source>
        <strain evidence="3 4">12-1054</strain>
    </source>
</reference>
<keyword evidence="4" id="KW-1185">Reference proteome</keyword>
<dbReference type="EMBL" id="MCFI01000013">
    <property type="protein sequence ID" value="ORY80333.1"/>
    <property type="molecule type" value="Genomic_DNA"/>
</dbReference>
<keyword evidence="2" id="KW-0812">Transmembrane</keyword>
<organism evidence="3 4">
    <name type="scientific">Protomyces lactucae-debilis</name>
    <dbReference type="NCBI Taxonomy" id="2754530"/>
    <lineage>
        <taxon>Eukaryota</taxon>
        <taxon>Fungi</taxon>
        <taxon>Dikarya</taxon>
        <taxon>Ascomycota</taxon>
        <taxon>Taphrinomycotina</taxon>
        <taxon>Taphrinomycetes</taxon>
        <taxon>Taphrinales</taxon>
        <taxon>Protomycetaceae</taxon>
        <taxon>Protomyces</taxon>
    </lineage>
</organism>
<dbReference type="RefSeq" id="XP_040724221.1">
    <property type="nucleotide sequence ID" value="XM_040869591.1"/>
</dbReference>
<gene>
    <name evidence="3" type="ORF">BCR37DRAFT_380996</name>
</gene>
<dbReference type="Proteomes" id="UP000193685">
    <property type="component" value="Unassembled WGS sequence"/>
</dbReference>
<keyword evidence="2" id="KW-0472">Membrane</keyword>
<evidence type="ECO:0008006" key="5">
    <source>
        <dbReference type="Google" id="ProtNLM"/>
    </source>
</evidence>
<feature type="compositionally biased region" description="Pro residues" evidence="1">
    <location>
        <begin position="151"/>
        <end position="164"/>
    </location>
</feature>
<dbReference type="Pfam" id="PF12273">
    <property type="entry name" value="RCR"/>
    <property type="match status" value="1"/>
</dbReference>